<dbReference type="InterPro" id="IPR000719">
    <property type="entry name" value="Prot_kinase_dom"/>
</dbReference>
<dbReference type="GO" id="GO:0005634">
    <property type="term" value="C:nucleus"/>
    <property type="evidence" value="ECO:0000318"/>
    <property type="project" value="GO_Central"/>
</dbReference>
<evidence type="ECO:0000256" key="7">
    <source>
        <dbReference type="PROSITE-ProRule" id="PRU10141"/>
    </source>
</evidence>
<dbReference type="OrthoDB" id="311284at2759"/>
<evidence type="ECO:0000256" key="8">
    <source>
        <dbReference type="SAM" id="Coils"/>
    </source>
</evidence>
<keyword evidence="4" id="KW-0418">Kinase</keyword>
<feature type="repeat" description="ANK" evidence="6">
    <location>
        <begin position="191"/>
        <end position="223"/>
    </location>
</feature>
<dbReference type="STRING" id="5888.A0CV45"/>
<dbReference type="Pfam" id="PF13637">
    <property type="entry name" value="Ank_4"/>
    <property type="match status" value="1"/>
</dbReference>
<protein>
    <recommendedName>
        <fullName evidence="9">Protein kinase domain-containing protein</fullName>
    </recommendedName>
</protein>
<evidence type="ECO:0000256" key="3">
    <source>
        <dbReference type="ARBA" id="ARBA00022741"/>
    </source>
</evidence>
<keyword evidence="5 7" id="KW-0067">ATP-binding</keyword>
<dbReference type="AlphaFoldDB" id="A0CV45"/>
<dbReference type="Proteomes" id="UP000000600">
    <property type="component" value="Unassembled WGS sequence"/>
</dbReference>
<dbReference type="CDD" id="cd05123">
    <property type="entry name" value="STKc_AGC"/>
    <property type="match status" value="1"/>
</dbReference>
<dbReference type="GO" id="GO:0005737">
    <property type="term" value="C:cytoplasm"/>
    <property type="evidence" value="ECO:0000318"/>
    <property type="project" value="GO_Central"/>
</dbReference>
<gene>
    <name evidence="10" type="ORF">GSPATT00010830001</name>
</gene>
<dbReference type="InterPro" id="IPR045270">
    <property type="entry name" value="STKc_AGC"/>
</dbReference>
<evidence type="ECO:0000313" key="11">
    <source>
        <dbReference type="Proteomes" id="UP000000600"/>
    </source>
</evidence>
<dbReference type="FunFam" id="1.10.510.10:FF:000465">
    <property type="entry name" value="Non-specific serine/threonine protein kinase"/>
    <property type="match status" value="1"/>
</dbReference>
<dbReference type="InterPro" id="IPR011009">
    <property type="entry name" value="Kinase-like_dom_sf"/>
</dbReference>
<keyword evidence="2" id="KW-0808">Transferase</keyword>
<dbReference type="InParanoid" id="A0CV45"/>
<evidence type="ECO:0000259" key="9">
    <source>
        <dbReference type="PROSITE" id="PS50011"/>
    </source>
</evidence>
<dbReference type="SUPFAM" id="SSF48403">
    <property type="entry name" value="Ankyrin repeat"/>
    <property type="match status" value="1"/>
</dbReference>
<feature type="binding site" evidence="7">
    <location>
        <position position="385"/>
    </location>
    <ligand>
        <name>ATP</name>
        <dbReference type="ChEBI" id="CHEBI:30616"/>
    </ligand>
</feature>
<dbReference type="PROSITE" id="PS50297">
    <property type="entry name" value="ANK_REP_REGION"/>
    <property type="match status" value="3"/>
</dbReference>
<dbReference type="eggNOG" id="KOG0598">
    <property type="taxonomic scope" value="Eukaryota"/>
</dbReference>
<dbReference type="Gene3D" id="1.25.40.20">
    <property type="entry name" value="Ankyrin repeat-containing domain"/>
    <property type="match status" value="1"/>
</dbReference>
<reference evidence="10 11" key="1">
    <citation type="journal article" date="2006" name="Nature">
        <title>Global trends of whole-genome duplications revealed by the ciliate Paramecium tetraurelia.</title>
        <authorList>
            <consortium name="Genoscope"/>
            <person name="Aury J.-M."/>
            <person name="Jaillon O."/>
            <person name="Duret L."/>
            <person name="Noel B."/>
            <person name="Jubin C."/>
            <person name="Porcel B.M."/>
            <person name="Segurens B."/>
            <person name="Daubin V."/>
            <person name="Anthouard V."/>
            <person name="Aiach N."/>
            <person name="Arnaiz O."/>
            <person name="Billaut A."/>
            <person name="Beisson J."/>
            <person name="Blanc I."/>
            <person name="Bouhouche K."/>
            <person name="Camara F."/>
            <person name="Duharcourt S."/>
            <person name="Guigo R."/>
            <person name="Gogendeau D."/>
            <person name="Katinka M."/>
            <person name="Keller A.-M."/>
            <person name="Kissmehl R."/>
            <person name="Klotz C."/>
            <person name="Koll F."/>
            <person name="Le Moue A."/>
            <person name="Lepere C."/>
            <person name="Malinsky S."/>
            <person name="Nowacki M."/>
            <person name="Nowak J.K."/>
            <person name="Plattner H."/>
            <person name="Poulain J."/>
            <person name="Ruiz F."/>
            <person name="Serrano V."/>
            <person name="Zagulski M."/>
            <person name="Dessen P."/>
            <person name="Betermier M."/>
            <person name="Weissenbach J."/>
            <person name="Scarpelli C."/>
            <person name="Schachter V."/>
            <person name="Sperling L."/>
            <person name="Meyer E."/>
            <person name="Cohen J."/>
            <person name="Wincker P."/>
        </authorList>
    </citation>
    <scope>NUCLEOTIDE SEQUENCE [LARGE SCALE GENOMIC DNA]</scope>
    <source>
        <strain evidence="10 11">Stock d4-2</strain>
    </source>
</reference>
<keyword evidence="3 7" id="KW-0547">Nucleotide-binding</keyword>
<dbReference type="RefSeq" id="XP_001442059.1">
    <property type="nucleotide sequence ID" value="XM_001442022.2"/>
</dbReference>
<dbReference type="InterPro" id="IPR036770">
    <property type="entry name" value="Ankyrin_rpt-contain_sf"/>
</dbReference>
<dbReference type="KEGG" id="ptm:GSPATT00010830001"/>
<dbReference type="InterPro" id="IPR017441">
    <property type="entry name" value="Protein_kinase_ATP_BS"/>
</dbReference>
<dbReference type="Pfam" id="PF00069">
    <property type="entry name" value="Pkinase"/>
    <property type="match status" value="1"/>
</dbReference>
<feature type="repeat" description="ANK" evidence="6">
    <location>
        <begin position="125"/>
        <end position="157"/>
    </location>
</feature>
<dbReference type="PANTHER" id="PTHR24351">
    <property type="entry name" value="RIBOSOMAL PROTEIN S6 KINASE"/>
    <property type="match status" value="1"/>
</dbReference>
<dbReference type="PROSITE" id="PS00107">
    <property type="entry name" value="PROTEIN_KINASE_ATP"/>
    <property type="match status" value="1"/>
</dbReference>
<accession>A0CV45</accession>
<evidence type="ECO:0000256" key="2">
    <source>
        <dbReference type="ARBA" id="ARBA00022679"/>
    </source>
</evidence>
<sequence length="661" mass="76659">MNLPFLHLNSIRQSLFLRYSEECYQAFQKTYQTSQVPQLQTIPEDEKEFQILNRDTGLAIDCRKLEEYKFPIADSKDVAWKNYWKHSREISEHLVLLVQQNENNKVYELLAHPQFYIDLNIRDLDDWTPLHFACLQSNVEIVQLLLHQQANPKLLSLDGKSPLHVAAMKNHLTICDLLINFGADLDAQDSDQNTPLHIASLHGNDQVCTILLEKKANHDIKNYQHLTPIEMTSDIRIIEIFNKYGISLNNFTYTRTVVKEQNLVLQNSRRDHVQKFLKLAQQQQKKNIENEIKQEQINNEQQNQSLTNLDNNQNRTTWGKIMDFAVSFSRVSIKGNGQTTNSEHEKNKIGPGSFQFYQKLGEGGFGQVYMVDKIGQEPKKYYAMKILKKEDIDTSNIINSAQIEKDVLKVMNHPFIVKLNYAFQTLDHLYLVMDLCPGGDLATHLELVNNFPEDIVKIYAAEITLALEALHKQGIIFRDLKPENVVLDIDGHAQLTDFGLSKQGIDEEMINQSFCGTLAYLAPEMLMKKGHGRQVDWYMLGIFIYELLVGAPPYYDAEKEILKENIKRAPLRLPRHLSPEVKDLIIQLLIRDPKRRLGCKEDAKEIKSHPWFNDLNWLDCYNKKLKPPKPLIFHEPKDARKVTFSKTSTRNKLNDWTFCEN</sequence>
<keyword evidence="6" id="KW-0040">ANK repeat</keyword>
<dbReference type="GO" id="GO:0005524">
    <property type="term" value="F:ATP binding"/>
    <property type="evidence" value="ECO:0007669"/>
    <property type="project" value="UniProtKB-UniRule"/>
</dbReference>
<evidence type="ECO:0000256" key="4">
    <source>
        <dbReference type="ARBA" id="ARBA00022777"/>
    </source>
</evidence>
<dbReference type="GeneID" id="5027844"/>
<feature type="repeat" description="ANK" evidence="6">
    <location>
        <begin position="158"/>
        <end position="190"/>
    </location>
</feature>
<evidence type="ECO:0000256" key="6">
    <source>
        <dbReference type="PROSITE-ProRule" id="PRU00023"/>
    </source>
</evidence>
<dbReference type="HOGENOM" id="CLU_013312_3_0_1"/>
<evidence type="ECO:0000313" key="10">
    <source>
        <dbReference type="EMBL" id="CAK74662.1"/>
    </source>
</evidence>
<dbReference type="OMA" id="EMINQSF"/>
<dbReference type="SUPFAM" id="SSF56112">
    <property type="entry name" value="Protein kinase-like (PK-like)"/>
    <property type="match status" value="1"/>
</dbReference>
<dbReference type="PROSITE" id="PS50011">
    <property type="entry name" value="PROTEIN_KINASE_DOM"/>
    <property type="match status" value="1"/>
</dbReference>
<evidence type="ECO:0000256" key="1">
    <source>
        <dbReference type="ARBA" id="ARBA00022527"/>
    </source>
</evidence>
<name>A0CV45_PARTE</name>
<keyword evidence="1" id="KW-0723">Serine/threonine-protein kinase</keyword>
<dbReference type="Pfam" id="PF12796">
    <property type="entry name" value="Ank_2"/>
    <property type="match status" value="1"/>
</dbReference>
<evidence type="ECO:0000256" key="5">
    <source>
        <dbReference type="ARBA" id="ARBA00022840"/>
    </source>
</evidence>
<keyword evidence="11" id="KW-1185">Reference proteome</keyword>
<dbReference type="Gene3D" id="1.10.510.10">
    <property type="entry name" value="Transferase(Phosphotransferase) domain 1"/>
    <property type="match status" value="1"/>
</dbReference>
<dbReference type="SMART" id="SM00220">
    <property type="entry name" value="S_TKc"/>
    <property type="match status" value="1"/>
</dbReference>
<dbReference type="Gene3D" id="3.30.200.20">
    <property type="entry name" value="Phosphorylase Kinase, domain 1"/>
    <property type="match status" value="1"/>
</dbReference>
<organism evidence="10 11">
    <name type="scientific">Paramecium tetraurelia</name>
    <dbReference type="NCBI Taxonomy" id="5888"/>
    <lineage>
        <taxon>Eukaryota</taxon>
        <taxon>Sar</taxon>
        <taxon>Alveolata</taxon>
        <taxon>Ciliophora</taxon>
        <taxon>Intramacronucleata</taxon>
        <taxon>Oligohymenophorea</taxon>
        <taxon>Peniculida</taxon>
        <taxon>Parameciidae</taxon>
        <taxon>Paramecium</taxon>
    </lineage>
</organism>
<dbReference type="SMART" id="SM00248">
    <property type="entry name" value="ANK"/>
    <property type="match status" value="3"/>
</dbReference>
<dbReference type="PROSITE" id="PS50088">
    <property type="entry name" value="ANK_REPEAT"/>
    <property type="match status" value="3"/>
</dbReference>
<proteinExistence type="predicted"/>
<keyword evidence="8" id="KW-0175">Coiled coil</keyword>
<dbReference type="GO" id="GO:0004674">
    <property type="term" value="F:protein serine/threonine kinase activity"/>
    <property type="evidence" value="ECO:0000318"/>
    <property type="project" value="GO_Central"/>
</dbReference>
<feature type="domain" description="Protein kinase" evidence="9">
    <location>
        <begin position="354"/>
        <end position="612"/>
    </location>
</feature>
<dbReference type="InterPro" id="IPR002110">
    <property type="entry name" value="Ankyrin_rpt"/>
</dbReference>
<feature type="coiled-coil region" evidence="8">
    <location>
        <begin position="278"/>
        <end position="312"/>
    </location>
</feature>
<dbReference type="EMBL" id="CT868196">
    <property type="protein sequence ID" value="CAK74662.1"/>
    <property type="molecule type" value="Genomic_DNA"/>
</dbReference>